<feature type="binding site" evidence="7">
    <location>
        <position position="8"/>
    </location>
    <ligand>
        <name>a divalent metal cation</name>
        <dbReference type="ChEBI" id="CHEBI:60240"/>
    </ligand>
</feature>
<dbReference type="GO" id="GO:0005737">
    <property type="term" value="C:cytoplasm"/>
    <property type="evidence" value="ECO:0007669"/>
    <property type="project" value="UniProtKB-SubCell"/>
</dbReference>
<comment type="catalytic activity">
    <reaction evidence="1 7">
        <text>a ribonucleoside 5'-phosphate + H2O = a ribonucleoside + phosphate</text>
        <dbReference type="Rhea" id="RHEA:12484"/>
        <dbReference type="ChEBI" id="CHEBI:15377"/>
        <dbReference type="ChEBI" id="CHEBI:18254"/>
        <dbReference type="ChEBI" id="CHEBI:43474"/>
        <dbReference type="ChEBI" id="CHEBI:58043"/>
        <dbReference type="EC" id="3.1.3.5"/>
    </reaction>
</comment>
<evidence type="ECO:0000256" key="7">
    <source>
        <dbReference type="HAMAP-Rule" id="MF_00060"/>
    </source>
</evidence>
<comment type="function">
    <text evidence="7">Nucleotidase that shows phosphatase activity on nucleoside 5'-monophosphates.</text>
</comment>
<keyword evidence="6 7" id="KW-0378">Hydrolase</keyword>
<dbReference type="Gene3D" id="3.40.1210.10">
    <property type="entry name" value="Survival protein SurE-like phosphatase/nucleotidase"/>
    <property type="match status" value="1"/>
</dbReference>
<protein>
    <recommendedName>
        <fullName evidence="7">5'-nucleotidase SurE</fullName>
        <ecNumber evidence="7">3.1.3.5</ecNumber>
    </recommendedName>
    <alternativeName>
        <fullName evidence="7">Nucleoside 5'-monophosphate phosphohydrolase</fullName>
    </alternativeName>
</protein>
<comment type="subcellular location">
    <subcellularLocation>
        <location evidence="7">Cytoplasm</location>
    </subcellularLocation>
</comment>
<dbReference type="GO" id="GO:0004309">
    <property type="term" value="F:exopolyphosphatase activity"/>
    <property type="evidence" value="ECO:0007669"/>
    <property type="project" value="TreeGrafter"/>
</dbReference>
<dbReference type="InterPro" id="IPR002828">
    <property type="entry name" value="SurE-like_Pase/nucleotidase"/>
</dbReference>
<dbReference type="PANTHER" id="PTHR30457:SF12">
    <property type="entry name" value="5'_3'-NUCLEOTIDASE SURE"/>
    <property type="match status" value="1"/>
</dbReference>
<keyword evidence="10" id="KW-1185">Reference proteome</keyword>
<comment type="caution">
    <text evidence="9">The sequence shown here is derived from an EMBL/GenBank/DDBJ whole genome shotgun (WGS) entry which is preliminary data.</text>
</comment>
<dbReference type="GO" id="GO:0008254">
    <property type="term" value="F:3'-nucleotidase activity"/>
    <property type="evidence" value="ECO:0007669"/>
    <property type="project" value="TreeGrafter"/>
</dbReference>
<feature type="domain" description="Survival protein SurE-like phosphatase/nucleotidase" evidence="8">
    <location>
        <begin position="3"/>
        <end position="192"/>
    </location>
</feature>
<organism evidence="9 10">
    <name type="scientific">Candidatus Amphirhobacter heronislandensis</name>
    <dbReference type="NCBI Taxonomy" id="1732024"/>
    <lineage>
        <taxon>Bacteria</taxon>
        <taxon>Pseudomonadati</taxon>
        <taxon>Pseudomonadota</taxon>
        <taxon>Gammaproteobacteria</taxon>
        <taxon>Candidatus Tethybacterales</taxon>
        <taxon>Candidatus Tethybacteraceae</taxon>
        <taxon>Candidatus Amphirhobacter</taxon>
    </lineage>
</organism>
<feature type="binding site" evidence="7">
    <location>
        <position position="39"/>
    </location>
    <ligand>
        <name>a divalent metal cation</name>
        <dbReference type="ChEBI" id="CHEBI:60240"/>
    </ligand>
</feature>
<dbReference type="EMBL" id="JADHEI010000050">
    <property type="protein sequence ID" value="MBF2735710.1"/>
    <property type="molecule type" value="Genomic_DNA"/>
</dbReference>
<evidence type="ECO:0000256" key="3">
    <source>
        <dbReference type="ARBA" id="ARBA00022490"/>
    </source>
</evidence>
<dbReference type="GO" id="GO:0046872">
    <property type="term" value="F:metal ion binding"/>
    <property type="evidence" value="ECO:0007669"/>
    <property type="project" value="UniProtKB-UniRule"/>
</dbReference>
<dbReference type="EC" id="3.1.3.5" evidence="7"/>
<sequence>MKILLTNDDGCASPLLQGLERKLRADAETCVCAPMTNQSGVSSSLSIGAPTVVKTADDGNRIVSGTPVDCVHLGLTVPGLLPWPRPDLTVSGINFGRNLGNDALYSGTIAAAAESVAFGIPAVALSLHFPGGSKFADADADYDGVIGLARDLVMGLKDRLLANPATLLNVNIPFLPVDRIKPAAACRLGQDHPPRRIEADPAAAPSAAHECYRIGELMLAGGHPPASDYALLEQGHVTVTPLRFDLTDDSKMQAVAAWTK</sequence>
<reference evidence="9" key="1">
    <citation type="submission" date="2020-10" db="EMBL/GenBank/DDBJ databases">
        <title>An improved Amphimedon queenslandica hologenome assembly reveals how three proteobacterial symbionts can extend the metabolic phenotypic of their marine sponge host.</title>
        <authorList>
            <person name="Degnan B."/>
            <person name="Degnan S."/>
            <person name="Xiang X."/>
        </authorList>
    </citation>
    <scope>NUCLEOTIDE SEQUENCE</scope>
    <source>
        <strain evidence="9">AqS2</strain>
    </source>
</reference>
<evidence type="ECO:0000256" key="4">
    <source>
        <dbReference type="ARBA" id="ARBA00022723"/>
    </source>
</evidence>
<evidence type="ECO:0000313" key="9">
    <source>
        <dbReference type="EMBL" id="MBF2735710.1"/>
    </source>
</evidence>
<dbReference type="InterPro" id="IPR030048">
    <property type="entry name" value="SurE"/>
</dbReference>
<dbReference type="GO" id="GO:0008253">
    <property type="term" value="F:5'-nucleotidase activity"/>
    <property type="evidence" value="ECO:0007669"/>
    <property type="project" value="UniProtKB-UniRule"/>
</dbReference>
<dbReference type="Pfam" id="PF01975">
    <property type="entry name" value="SurE"/>
    <property type="match status" value="1"/>
</dbReference>
<name>A0A930UD49_9GAMM</name>
<dbReference type="GO" id="GO:0000166">
    <property type="term" value="F:nucleotide binding"/>
    <property type="evidence" value="ECO:0007669"/>
    <property type="project" value="UniProtKB-KW"/>
</dbReference>
<evidence type="ECO:0000256" key="1">
    <source>
        <dbReference type="ARBA" id="ARBA00000815"/>
    </source>
</evidence>
<dbReference type="InterPro" id="IPR036523">
    <property type="entry name" value="SurE-like_sf"/>
</dbReference>
<dbReference type="Proteomes" id="UP000604381">
    <property type="component" value="Unassembled WGS sequence"/>
</dbReference>
<keyword evidence="4 7" id="KW-0479">Metal-binding</keyword>
<evidence type="ECO:0000256" key="2">
    <source>
        <dbReference type="ARBA" id="ARBA00011062"/>
    </source>
</evidence>
<dbReference type="SUPFAM" id="SSF64167">
    <property type="entry name" value="SurE-like"/>
    <property type="match status" value="1"/>
</dbReference>
<keyword evidence="3 7" id="KW-0963">Cytoplasm</keyword>
<dbReference type="NCBIfam" id="TIGR00087">
    <property type="entry name" value="surE"/>
    <property type="match status" value="1"/>
</dbReference>
<keyword evidence="5 7" id="KW-0547">Nucleotide-binding</keyword>
<dbReference type="AlphaFoldDB" id="A0A930UD49"/>
<dbReference type="PANTHER" id="PTHR30457">
    <property type="entry name" value="5'-NUCLEOTIDASE SURE"/>
    <property type="match status" value="1"/>
</dbReference>
<evidence type="ECO:0000256" key="5">
    <source>
        <dbReference type="ARBA" id="ARBA00022741"/>
    </source>
</evidence>
<evidence type="ECO:0000313" key="10">
    <source>
        <dbReference type="Proteomes" id="UP000604381"/>
    </source>
</evidence>
<accession>A0A930UD49</accession>
<proteinExistence type="inferred from homology"/>
<gene>
    <name evidence="7 9" type="primary">surE</name>
    <name evidence="9" type="ORF">ISN26_06525</name>
</gene>
<comment type="cofactor">
    <cofactor evidence="7">
        <name>a divalent metal cation</name>
        <dbReference type="ChEBI" id="CHEBI:60240"/>
    </cofactor>
    <text evidence="7">Binds 1 divalent metal cation per subunit.</text>
</comment>
<feature type="binding site" evidence="7">
    <location>
        <position position="9"/>
    </location>
    <ligand>
        <name>a divalent metal cation</name>
        <dbReference type="ChEBI" id="CHEBI:60240"/>
    </ligand>
</feature>
<comment type="similarity">
    <text evidence="2 7">Belongs to the SurE nucleotidase family.</text>
</comment>
<evidence type="ECO:0000259" key="8">
    <source>
        <dbReference type="Pfam" id="PF01975"/>
    </source>
</evidence>
<dbReference type="HAMAP" id="MF_00060">
    <property type="entry name" value="SurE"/>
    <property type="match status" value="1"/>
</dbReference>
<evidence type="ECO:0000256" key="6">
    <source>
        <dbReference type="ARBA" id="ARBA00022801"/>
    </source>
</evidence>
<feature type="binding site" evidence="7">
    <location>
        <position position="94"/>
    </location>
    <ligand>
        <name>a divalent metal cation</name>
        <dbReference type="ChEBI" id="CHEBI:60240"/>
    </ligand>
</feature>